<dbReference type="PANTHER" id="PTHR45453">
    <property type="entry name" value="PHOSPHATE REGULON SENSOR PROTEIN PHOR"/>
    <property type="match status" value="1"/>
</dbReference>
<feature type="transmembrane region" description="Helical" evidence="14">
    <location>
        <begin position="36"/>
        <end position="57"/>
    </location>
</feature>
<keyword evidence="5" id="KW-0597">Phosphoprotein</keyword>
<reference evidence="16" key="1">
    <citation type="submission" date="2020-06" db="EMBL/GenBank/DDBJ databases">
        <title>Insight into the genomes of haloalkaliphilic bacilli from Kenyan soda lakes.</title>
        <authorList>
            <person name="Mwirichia R."/>
            <person name="Villamizar G.C."/>
            <person name="Poehlein A."/>
            <person name="Mugweru J."/>
            <person name="Kipnyargis A."/>
            <person name="Kiplimo D."/>
            <person name="Orwa P."/>
            <person name="Daniel R."/>
        </authorList>
    </citation>
    <scope>NUCLEOTIDE SEQUENCE</scope>
    <source>
        <strain evidence="16">B1096_S55</strain>
    </source>
</reference>
<sequence>MKLFLKEHSFLIVIQIIQLSGVIGVLWLDGYRDLKLSVYAIFLGLVVLTGYLAYHYISHRHFYARLSNPLMSLDDSYQKTEAVPMAKALDQLLKAQYKHYHKQIKTLEKQQEEHLTFIDQWVHQMKTPLSVIDLTARNVEEPESSDIRAETDRMKNGLNTVLYMARLRTLEQDFHFKPVSLSTLVKEVNHENKRFYIRHNVYPEVRQQSPHITVETDEKWLMFIISQLVNNAVKYSTDIASKMTIAIYEKNREAILEVTDFGVGIPTQDIKRVFNAFYTGENGRTFRESTGMGLYLVKEVLDQLGHRIEVESKEGEGSTFRIIFTSAQNLTSV</sequence>
<comment type="subcellular location">
    <subcellularLocation>
        <location evidence="2">Cell membrane</location>
        <topology evidence="2">Multi-pass membrane protein</topology>
    </subcellularLocation>
</comment>
<keyword evidence="17" id="KW-1185">Reference proteome</keyword>
<keyword evidence="7 14" id="KW-0812">Transmembrane</keyword>
<gene>
    <name evidence="16" type="ORF">HXA33_19570</name>
</gene>
<dbReference type="PRINTS" id="PR00344">
    <property type="entry name" value="BCTRLSENSOR"/>
</dbReference>
<accession>A0A9Q4B675</accession>
<dbReference type="GO" id="GO:0016036">
    <property type="term" value="P:cellular response to phosphate starvation"/>
    <property type="evidence" value="ECO:0007669"/>
    <property type="project" value="TreeGrafter"/>
</dbReference>
<feature type="domain" description="Histidine kinase" evidence="15">
    <location>
        <begin position="120"/>
        <end position="328"/>
    </location>
</feature>
<evidence type="ECO:0000313" key="17">
    <source>
        <dbReference type="Proteomes" id="UP001057753"/>
    </source>
</evidence>
<evidence type="ECO:0000256" key="11">
    <source>
        <dbReference type="ARBA" id="ARBA00022989"/>
    </source>
</evidence>
<evidence type="ECO:0000256" key="8">
    <source>
        <dbReference type="ARBA" id="ARBA00022741"/>
    </source>
</evidence>
<comment type="caution">
    <text evidence="16">The sequence shown here is derived from an EMBL/GenBank/DDBJ whole genome shotgun (WGS) entry which is preliminary data.</text>
</comment>
<keyword evidence="4" id="KW-1003">Cell membrane</keyword>
<feature type="transmembrane region" description="Helical" evidence="14">
    <location>
        <begin position="12"/>
        <end position="30"/>
    </location>
</feature>
<dbReference type="CDD" id="cd00082">
    <property type="entry name" value="HisKA"/>
    <property type="match status" value="1"/>
</dbReference>
<evidence type="ECO:0000256" key="7">
    <source>
        <dbReference type="ARBA" id="ARBA00022692"/>
    </source>
</evidence>
<dbReference type="EMBL" id="JABXYM010000002">
    <property type="protein sequence ID" value="MCR6098712.1"/>
    <property type="molecule type" value="Genomic_DNA"/>
</dbReference>
<dbReference type="InterPro" id="IPR050351">
    <property type="entry name" value="BphY/WalK/GraS-like"/>
</dbReference>
<evidence type="ECO:0000256" key="10">
    <source>
        <dbReference type="ARBA" id="ARBA00022840"/>
    </source>
</evidence>
<keyword evidence="13 14" id="KW-0472">Membrane</keyword>
<evidence type="ECO:0000256" key="6">
    <source>
        <dbReference type="ARBA" id="ARBA00022679"/>
    </source>
</evidence>
<evidence type="ECO:0000256" key="2">
    <source>
        <dbReference type="ARBA" id="ARBA00004651"/>
    </source>
</evidence>
<dbReference type="InterPro" id="IPR003661">
    <property type="entry name" value="HisK_dim/P_dom"/>
</dbReference>
<keyword evidence="10" id="KW-0067">ATP-binding</keyword>
<evidence type="ECO:0000256" key="4">
    <source>
        <dbReference type="ARBA" id="ARBA00022475"/>
    </source>
</evidence>
<dbReference type="RefSeq" id="WP_257823101.1">
    <property type="nucleotide sequence ID" value="NZ_JABXYM010000002.1"/>
</dbReference>
<protein>
    <recommendedName>
        <fullName evidence="3">histidine kinase</fullName>
        <ecNumber evidence="3">2.7.13.3</ecNumber>
    </recommendedName>
</protein>
<keyword evidence="6" id="KW-0808">Transferase</keyword>
<evidence type="ECO:0000256" key="5">
    <source>
        <dbReference type="ARBA" id="ARBA00022553"/>
    </source>
</evidence>
<evidence type="ECO:0000256" key="13">
    <source>
        <dbReference type="ARBA" id="ARBA00023136"/>
    </source>
</evidence>
<keyword evidence="8" id="KW-0547">Nucleotide-binding</keyword>
<evidence type="ECO:0000256" key="3">
    <source>
        <dbReference type="ARBA" id="ARBA00012438"/>
    </source>
</evidence>
<dbReference type="SMART" id="SM00388">
    <property type="entry name" value="HisKA"/>
    <property type="match status" value="1"/>
</dbReference>
<name>A0A9Q4B675_SALAG</name>
<evidence type="ECO:0000256" key="12">
    <source>
        <dbReference type="ARBA" id="ARBA00023012"/>
    </source>
</evidence>
<dbReference type="GO" id="GO:0005524">
    <property type="term" value="F:ATP binding"/>
    <property type="evidence" value="ECO:0007669"/>
    <property type="project" value="UniProtKB-KW"/>
</dbReference>
<comment type="catalytic activity">
    <reaction evidence="1">
        <text>ATP + protein L-histidine = ADP + protein N-phospho-L-histidine.</text>
        <dbReference type="EC" id="2.7.13.3"/>
    </reaction>
</comment>
<keyword evidence="12" id="KW-0902">Two-component regulatory system</keyword>
<dbReference type="SUPFAM" id="SSF55874">
    <property type="entry name" value="ATPase domain of HSP90 chaperone/DNA topoisomerase II/histidine kinase"/>
    <property type="match status" value="1"/>
</dbReference>
<dbReference type="InterPro" id="IPR036097">
    <property type="entry name" value="HisK_dim/P_sf"/>
</dbReference>
<evidence type="ECO:0000256" key="1">
    <source>
        <dbReference type="ARBA" id="ARBA00000085"/>
    </source>
</evidence>
<dbReference type="SUPFAM" id="SSF47384">
    <property type="entry name" value="Homodimeric domain of signal transducing histidine kinase"/>
    <property type="match status" value="1"/>
</dbReference>
<dbReference type="SMART" id="SM00387">
    <property type="entry name" value="HATPase_c"/>
    <property type="match status" value="1"/>
</dbReference>
<dbReference type="InterPro" id="IPR003594">
    <property type="entry name" value="HATPase_dom"/>
</dbReference>
<proteinExistence type="predicted"/>
<dbReference type="Gene3D" id="3.30.565.10">
    <property type="entry name" value="Histidine kinase-like ATPase, C-terminal domain"/>
    <property type="match status" value="1"/>
</dbReference>
<dbReference type="AlphaFoldDB" id="A0A9Q4B675"/>
<dbReference type="PANTHER" id="PTHR45453:SF2">
    <property type="entry name" value="HISTIDINE KINASE"/>
    <property type="match status" value="1"/>
</dbReference>
<dbReference type="GO" id="GO:0005886">
    <property type="term" value="C:plasma membrane"/>
    <property type="evidence" value="ECO:0007669"/>
    <property type="project" value="UniProtKB-SubCell"/>
</dbReference>
<organism evidence="16 17">
    <name type="scientific">Salipaludibacillus agaradhaerens</name>
    <name type="common">Bacillus agaradhaerens</name>
    <dbReference type="NCBI Taxonomy" id="76935"/>
    <lineage>
        <taxon>Bacteria</taxon>
        <taxon>Bacillati</taxon>
        <taxon>Bacillota</taxon>
        <taxon>Bacilli</taxon>
        <taxon>Bacillales</taxon>
        <taxon>Bacillaceae</taxon>
    </lineage>
</organism>
<evidence type="ECO:0000256" key="14">
    <source>
        <dbReference type="SAM" id="Phobius"/>
    </source>
</evidence>
<keyword evidence="11 14" id="KW-1133">Transmembrane helix</keyword>
<keyword evidence="9 16" id="KW-0418">Kinase</keyword>
<dbReference type="Proteomes" id="UP001057753">
    <property type="component" value="Unassembled WGS sequence"/>
</dbReference>
<evidence type="ECO:0000256" key="9">
    <source>
        <dbReference type="ARBA" id="ARBA00022777"/>
    </source>
</evidence>
<dbReference type="InterPro" id="IPR004358">
    <property type="entry name" value="Sig_transdc_His_kin-like_C"/>
</dbReference>
<dbReference type="GO" id="GO:0004721">
    <property type="term" value="F:phosphoprotein phosphatase activity"/>
    <property type="evidence" value="ECO:0007669"/>
    <property type="project" value="TreeGrafter"/>
</dbReference>
<evidence type="ECO:0000313" key="16">
    <source>
        <dbReference type="EMBL" id="MCR6098712.1"/>
    </source>
</evidence>
<dbReference type="EC" id="2.7.13.3" evidence="3"/>
<dbReference type="InterPro" id="IPR036890">
    <property type="entry name" value="HATPase_C_sf"/>
</dbReference>
<dbReference type="PROSITE" id="PS50109">
    <property type="entry name" value="HIS_KIN"/>
    <property type="match status" value="1"/>
</dbReference>
<dbReference type="Gene3D" id="1.10.287.130">
    <property type="match status" value="1"/>
</dbReference>
<dbReference type="InterPro" id="IPR005467">
    <property type="entry name" value="His_kinase_dom"/>
</dbReference>
<dbReference type="GO" id="GO:0000155">
    <property type="term" value="F:phosphorelay sensor kinase activity"/>
    <property type="evidence" value="ECO:0007669"/>
    <property type="project" value="InterPro"/>
</dbReference>
<dbReference type="Pfam" id="PF02518">
    <property type="entry name" value="HATPase_c"/>
    <property type="match status" value="1"/>
</dbReference>
<evidence type="ECO:0000259" key="15">
    <source>
        <dbReference type="PROSITE" id="PS50109"/>
    </source>
</evidence>